<evidence type="ECO:0000313" key="15">
    <source>
        <dbReference type="Proteomes" id="UP000070250"/>
    </source>
</evidence>
<evidence type="ECO:0000256" key="13">
    <source>
        <dbReference type="NCBIfam" id="TIGR01749"/>
    </source>
</evidence>
<dbReference type="EMBL" id="CP011971">
    <property type="protein sequence ID" value="AMN47584.1"/>
    <property type="molecule type" value="Genomic_DNA"/>
</dbReference>
<keyword evidence="9" id="KW-0443">Lipid metabolism</keyword>
<dbReference type="OrthoDB" id="9786735at2"/>
<dbReference type="AlphaFoldDB" id="A0A127FAY3"/>
<dbReference type="GO" id="GO:0005737">
    <property type="term" value="C:cytoplasm"/>
    <property type="evidence" value="ECO:0007669"/>
    <property type="project" value="UniProtKB-SubCell"/>
</dbReference>
<gene>
    <name evidence="14" type="ORF">ACG33_10835</name>
</gene>
<dbReference type="PANTHER" id="PTHR30272:SF8">
    <property type="entry name" value="3-HYDROXYDECANOYL-[ACYL-CARRIER-PROTEIN] DEHYDRATASE"/>
    <property type="match status" value="1"/>
</dbReference>
<dbReference type="NCBIfam" id="NF003509">
    <property type="entry name" value="PRK05174.1"/>
    <property type="match status" value="1"/>
</dbReference>
<dbReference type="GO" id="GO:0019171">
    <property type="term" value="F:(3R)-hydroxyacyl-[acyl-carrier-protein] dehydratase activity"/>
    <property type="evidence" value="ECO:0007669"/>
    <property type="project" value="UniProtKB-UniRule"/>
</dbReference>
<dbReference type="PANTHER" id="PTHR30272">
    <property type="entry name" value="3-HYDROXYACYL-[ACYL-CARRIER-PROTEIN] DEHYDRATASE"/>
    <property type="match status" value="1"/>
</dbReference>
<evidence type="ECO:0000256" key="11">
    <source>
        <dbReference type="ARBA" id="ARBA00023235"/>
    </source>
</evidence>
<reference evidence="14 15" key="1">
    <citation type="submission" date="2015-06" db="EMBL/GenBank/DDBJ databases">
        <title>A Comprehensive Approach to Explore the Metabolic and Phylogenetic Diversity of Bacterial Steroid Degradation in the Environment: Testosterone as an Example.</title>
        <authorList>
            <person name="Yang F.-C."/>
            <person name="Chen Y.-L."/>
            <person name="Yu C.-P."/>
            <person name="Tang S.-L."/>
            <person name="Wang P.-H."/>
            <person name="Ismail W."/>
            <person name="Wang C.-H."/>
            <person name="Yang C.-Y."/>
            <person name="Chiang Y.-R."/>
        </authorList>
    </citation>
    <scope>NUCLEOTIDE SEQUENCE [LARGE SCALE GENOMIC DNA]</scope>
    <source>
        <strain evidence="14 15">DSM 18526</strain>
    </source>
</reference>
<dbReference type="InterPro" id="IPR010083">
    <property type="entry name" value="FabA"/>
</dbReference>
<sequence>MSDTHAALSVPAGDRQSSFTREELIACGEGRLFGPDTPRLPIGPMQMIDRITWISASGGAHGRGEMRAELDIDPSLWFFACHFRGDPVMPGCLGLDAMWQLIGFFLAWSGHRGMGRALGVEDVRFFGQVLPQATRVTYQIDIKRVIARKLVMVSGDGSLAVDGETIYTARGLRVGVFDGANMLQPGSAGTKAAKAT</sequence>
<keyword evidence="12" id="KW-0456">Lyase</keyword>
<keyword evidence="11" id="KW-0413">Isomerase</keyword>
<dbReference type="InterPro" id="IPR013114">
    <property type="entry name" value="FabA_FabZ"/>
</dbReference>
<dbReference type="PATRIC" id="fig|465721.4.peg.2309"/>
<comment type="pathway">
    <text evidence="3">Lipid metabolism; fatty acid biosynthesis.</text>
</comment>
<evidence type="ECO:0000256" key="12">
    <source>
        <dbReference type="ARBA" id="ARBA00023239"/>
    </source>
</evidence>
<dbReference type="UniPathway" id="UPA00094"/>
<dbReference type="EC" id="4.2.1.59" evidence="13"/>
<organism evidence="14 15">
    <name type="scientific">Steroidobacter denitrificans</name>
    <dbReference type="NCBI Taxonomy" id="465721"/>
    <lineage>
        <taxon>Bacteria</taxon>
        <taxon>Pseudomonadati</taxon>
        <taxon>Pseudomonadota</taxon>
        <taxon>Gammaproteobacteria</taxon>
        <taxon>Steroidobacterales</taxon>
        <taxon>Steroidobacteraceae</taxon>
        <taxon>Steroidobacter</taxon>
    </lineage>
</organism>
<dbReference type="KEGG" id="sdf:ACG33_10835"/>
<dbReference type="Proteomes" id="UP000070250">
    <property type="component" value="Chromosome"/>
</dbReference>
<dbReference type="CDD" id="cd01287">
    <property type="entry name" value="FabA"/>
    <property type="match status" value="1"/>
</dbReference>
<comment type="catalytic activity">
    <reaction evidence="1">
        <text>a (3R)-hydroxyacyl-[ACP] = a (2E)-enoyl-[ACP] + H2O</text>
        <dbReference type="Rhea" id="RHEA:13097"/>
        <dbReference type="Rhea" id="RHEA-COMP:9925"/>
        <dbReference type="Rhea" id="RHEA-COMP:9945"/>
        <dbReference type="ChEBI" id="CHEBI:15377"/>
        <dbReference type="ChEBI" id="CHEBI:78784"/>
        <dbReference type="ChEBI" id="CHEBI:78827"/>
        <dbReference type="EC" id="4.2.1.59"/>
    </reaction>
</comment>
<keyword evidence="8" id="KW-0276">Fatty acid metabolism</keyword>
<name>A0A127FAY3_STEDE</name>
<keyword evidence="10" id="KW-0275">Fatty acid biosynthesis</keyword>
<evidence type="ECO:0000256" key="4">
    <source>
        <dbReference type="ARBA" id="ARBA00006714"/>
    </source>
</evidence>
<evidence type="ECO:0000256" key="10">
    <source>
        <dbReference type="ARBA" id="ARBA00023160"/>
    </source>
</evidence>
<protein>
    <recommendedName>
        <fullName evidence="13">3-hydroxyacyl-[acyl-carrier-protein] dehydratase FabA</fullName>
        <ecNumber evidence="13">4.2.1.59</ecNumber>
    </recommendedName>
</protein>
<keyword evidence="6" id="KW-0963">Cytoplasm</keyword>
<evidence type="ECO:0000256" key="5">
    <source>
        <dbReference type="ARBA" id="ARBA00011738"/>
    </source>
</evidence>
<evidence type="ECO:0000256" key="1">
    <source>
        <dbReference type="ARBA" id="ARBA00001055"/>
    </source>
</evidence>
<comment type="similarity">
    <text evidence="4">Belongs to the thioester dehydratase family. FabA subfamily.</text>
</comment>
<dbReference type="SUPFAM" id="SSF54637">
    <property type="entry name" value="Thioesterase/thiol ester dehydrase-isomerase"/>
    <property type="match status" value="1"/>
</dbReference>
<dbReference type="InterPro" id="IPR029069">
    <property type="entry name" value="HotDog_dom_sf"/>
</dbReference>
<evidence type="ECO:0000256" key="8">
    <source>
        <dbReference type="ARBA" id="ARBA00022832"/>
    </source>
</evidence>
<dbReference type="RefSeq" id="WP_066921127.1">
    <property type="nucleotide sequence ID" value="NZ_CP011971.1"/>
</dbReference>
<evidence type="ECO:0000256" key="3">
    <source>
        <dbReference type="ARBA" id="ARBA00005194"/>
    </source>
</evidence>
<evidence type="ECO:0000256" key="6">
    <source>
        <dbReference type="ARBA" id="ARBA00022490"/>
    </source>
</evidence>
<dbReference type="NCBIfam" id="TIGR01749">
    <property type="entry name" value="fabA"/>
    <property type="match status" value="1"/>
</dbReference>
<dbReference type="GO" id="GO:0006633">
    <property type="term" value="P:fatty acid biosynthetic process"/>
    <property type="evidence" value="ECO:0007669"/>
    <property type="project" value="UniProtKB-UniRule"/>
</dbReference>
<proteinExistence type="inferred from homology"/>
<accession>A0A127FAY3</accession>
<evidence type="ECO:0000256" key="2">
    <source>
        <dbReference type="ARBA" id="ARBA00004496"/>
    </source>
</evidence>
<evidence type="ECO:0000256" key="7">
    <source>
        <dbReference type="ARBA" id="ARBA00022516"/>
    </source>
</evidence>
<dbReference type="Pfam" id="PF07977">
    <property type="entry name" value="FabA"/>
    <property type="match status" value="1"/>
</dbReference>
<evidence type="ECO:0000313" key="14">
    <source>
        <dbReference type="EMBL" id="AMN47584.1"/>
    </source>
</evidence>
<dbReference type="STRING" id="465721.ACG33_10835"/>
<keyword evidence="15" id="KW-1185">Reference proteome</keyword>
<comment type="subcellular location">
    <subcellularLocation>
        <location evidence="2">Cytoplasm</location>
    </subcellularLocation>
</comment>
<evidence type="ECO:0000256" key="9">
    <source>
        <dbReference type="ARBA" id="ARBA00023098"/>
    </source>
</evidence>
<dbReference type="GO" id="GO:0016853">
    <property type="term" value="F:isomerase activity"/>
    <property type="evidence" value="ECO:0007669"/>
    <property type="project" value="UniProtKB-KW"/>
</dbReference>
<comment type="subunit">
    <text evidence="5">Homodimer.</text>
</comment>
<keyword evidence="7" id="KW-0444">Lipid biosynthesis</keyword>
<dbReference type="Gene3D" id="3.10.129.10">
    <property type="entry name" value="Hotdog Thioesterase"/>
    <property type="match status" value="1"/>
</dbReference>